<name>A0A810Q1R8_9FIRM</name>
<keyword evidence="2" id="KW-0472">Membrane</keyword>
<keyword evidence="2" id="KW-0812">Transmembrane</keyword>
<dbReference type="RefSeq" id="WP_213541370.1">
    <property type="nucleotide sequence ID" value="NZ_AP023418.1"/>
</dbReference>
<evidence type="ECO:0000259" key="3">
    <source>
        <dbReference type="Pfam" id="PF04536"/>
    </source>
</evidence>
<evidence type="ECO:0000256" key="1">
    <source>
        <dbReference type="SAM" id="MobiDB-lite"/>
    </source>
</evidence>
<dbReference type="PANTHER" id="PTHR30373:SF2">
    <property type="entry name" value="UPF0603 PROTEIN YGCG"/>
    <property type="match status" value="1"/>
</dbReference>
<accession>A0A810Q1R8</accession>
<dbReference type="InterPro" id="IPR007621">
    <property type="entry name" value="TPM_dom"/>
</dbReference>
<dbReference type="EMBL" id="AP023418">
    <property type="protein sequence ID" value="BCK80405.1"/>
    <property type="molecule type" value="Genomic_DNA"/>
</dbReference>
<keyword evidence="2" id="KW-1133">Transmembrane helix</keyword>
<feature type="compositionally biased region" description="Gly residues" evidence="1">
    <location>
        <begin position="297"/>
        <end position="336"/>
    </location>
</feature>
<dbReference type="Proteomes" id="UP000681035">
    <property type="component" value="Chromosome"/>
</dbReference>
<feature type="domain" description="TPM" evidence="3">
    <location>
        <begin position="43"/>
        <end position="156"/>
    </location>
</feature>
<sequence>MKFYQKRGFALVVLVLAILGSCVYGISKKPADLPQVSYGNWLRDDADLLTDETEASLRQYDQSWDSDYRAIIAVATLDTLNGWTYEKAAAELGSQWGLGGNDMLLLLVKDSDYYVALGDNVLDAMTDTYQAGLQGAVEAPYYQGDYDAAALAFFRQADVFYAQTLGRQQSGGSYSDYEDNGAWQGNDSGSVAAVVLLVVGIFVVWILLDGLRYRRYRRRPVVVGGPVYYPVFWGRHPRPPRRPAPPRGPRPPMGGGPRPPMGGGPRPPMGGGPRPGGSRPSTPRPSRPSGSRPSRSFGGGSRSGGFSGKGFGGSSRSGGGSRGGGFSGKGFGGGKR</sequence>
<dbReference type="Pfam" id="PF04536">
    <property type="entry name" value="TPM_phosphatase"/>
    <property type="match status" value="1"/>
</dbReference>
<protein>
    <recommendedName>
        <fullName evidence="3">TPM domain-containing protein</fullName>
    </recommendedName>
</protein>
<organism evidence="4 5">
    <name type="scientific">Vescimonas coprocola</name>
    <dbReference type="NCBI Taxonomy" id="2714355"/>
    <lineage>
        <taxon>Bacteria</taxon>
        <taxon>Bacillati</taxon>
        <taxon>Bacillota</taxon>
        <taxon>Clostridia</taxon>
        <taxon>Eubacteriales</taxon>
        <taxon>Oscillospiraceae</taxon>
        <taxon>Vescimonas</taxon>
    </lineage>
</organism>
<feature type="compositionally biased region" description="Low complexity" evidence="1">
    <location>
        <begin position="287"/>
        <end position="296"/>
    </location>
</feature>
<evidence type="ECO:0000256" key="2">
    <source>
        <dbReference type="SAM" id="Phobius"/>
    </source>
</evidence>
<feature type="transmembrane region" description="Helical" evidence="2">
    <location>
        <begin position="189"/>
        <end position="208"/>
    </location>
</feature>
<gene>
    <name evidence="4" type="ORF">MM50RIKEN_01680</name>
</gene>
<reference evidence="4" key="1">
    <citation type="submission" date="2020-09" db="EMBL/GenBank/DDBJ databases">
        <title>New species isolated from human feces.</title>
        <authorList>
            <person name="Kitahara M."/>
            <person name="Shigeno Y."/>
            <person name="Shime M."/>
            <person name="Matsumoto Y."/>
            <person name="Nakamura S."/>
            <person name="Motooka D."/>
            <person name="Fukuoka S."/>
            <person name="Nishikawa H."/>
            <person name="Benno Y."/>
        </authorList>
    </citation>
    <scope>NUCLEOTIDE SEQUENCE</scope>
    <source>
        <strain evidence="4">MM50</strain>
    </source>
</reference>
<evidence type="ECO:0000313" key="5">
    <source>
        <dbReference type="Proteomes" id="UP000681035"/>
    </source>
</evidence>
<feature type="compositionally biased region" description="Pro residues" evidence="1">
    <location>
        <begin position="242"/>
        <end position="270"/>
    </location>
</feature>
<keyword evidence="5" id="KW-1185">Reference proteome</keyword>
<dbReference type="KEGG" id="vcop:MM50RIKEN_01680"/>
<dbReference type="PANTHER" id="PTHR30373">
    <property type="entry name" value="UPF0603 PROTEIN YGCG"/>
    <property type="match status" value="1"/>
</dbReference>
<proteinExistence type="predicted"/>
<evidence type="ECO:0000313" key="4">
    <source>
        <dbReference type="EMBL" id="BCK80405.1"/>
    </source>
</evidence>
<dbReference type="Gene3D" id="3.10.310.50">
    <property type="match status" value="1"/>
</dbReference>
<dbReference type="AlphaFoldDB" id="A0A810Q1R8"/>
<feature type="region of interest" description="Disordered" evidence="1">
    <location>
        <begin position="234"/>
        <end position="336"/>
    </location>
</feature>
<dbReference type="PROSITE" id="PS51257">
    <property type="entry name" value="PROKAR_LIPOPROTEIN"/>
    <property type="match status" value="1"/>
</dbReference>